<dbReference type="Proteomes" id="UP001429984">
    <property type="component" value="Unassembled WGS sequence"/>
</dbReference>
<evidence type="ECO:0000313" key="1">
    <source>
        <dbReference type="EMBL" id="MBF6025345.1"/>
    </source>
</evidence>
<dbReference type="RefSeq" id="WP_194931949.1">
    <property type="nucleotide sequence ID" value="NZ_JADLZT010000008.1"/>
</dbReference>
<dbReference type="Pfam" id="PF14390">
    <property type="entry name" value="DUF4420"/>
    <property type="match status" value="1"/>
</dbReference>
<dbReference type="InterPro" id="IPR025534">
    <property type="entry name" value="DUF4420"/>
</dbReference>
<gene>
    <name evidence="1" type="ORF">IU514_15025</name>
</gene>
<protein>
    <submittedName>
        <fullName evidence="1">PD-(D/E)XK motif protein</fullName>
    </submittedName>
</protein>
<sequence length="340" mass="36636">MMAVRETRMVERPIERWARLRASGAGDGAVEVPSLSSLVETGYGPIRFAVGPSGEPRLMVPCGTGVSLKSEASNGKLAVTVSKYDVDGRKTLFIDVMCVERALDTVFAELADEIVHRVSTGQGPVAAVEGTIADFRDLLRDAQTQTVKDPQIVGLLGELLVLRWLVESSPHAIEAWTGPYDQRHDFRRREHAIEVKTSTRADTTSVTISSCEQLSEPAGGTLSLVHLNVERADGGELSVSSLSNEIIAAGVAQHALGRALAEMGCLDPNAAEWNRVSYALEKASGYRVGPGFPRITSTQFPGGVMPEGIESIVYVVDLKVARQFQLSELELKAAFSRMAS</sequence>
<accession>A0ABS0B8K1</accession>
<comment type="caution">
    <text evidence="1">The sequence shown here is derived from an EMBL/GenBank/DDBJ whole genome shotgun (WGS) entry which is preliminary data.</text>
</comment>
<name>A0ABS0B8K1_9GAMM</name>
<keyword evidence="2" id="KW-1185">Reference proteome</keyword>
<evidence type="ECO:0000313" key="2">
    <source>
        <dbReference type="Proteomes" id="UP001429984"/>
    </source>
</evidence>
<reference evidence="1 2" key="1">
    <citation type="submission" date="2020-11" db="EMBL/GenBank/DDBJ databases">
        <title>Draft Genome Sequence and Secondary Metabolite Biosynthetic Potential of the Lysobacter niastensis Type strain DSM 18481.</title>
        <authorList>
            <person name="Turrini P."/>
            <person name="Artuso I."/>
            <person name="Tescari M."/>
            <person name="Lugli G.A."/>
            <person name="Frangipani E."/>
            <person name="Ventura M."/>
            <person name="Visca P."/>
        </authorList>
    </citation>
    <scope>NUCLEOTIDE SEQUENCE [LARGE SCALE GENOMIC DNA]</scope>
    <source>
        <strain evidence="1 2">DSM 18481</strain>
    </source>
</reference>
<organism evidence="1 2">
    <name type="scientific">Lysobacter niastensis</name>
    <dbReference type="NCBI Taxonomy" id="380629"/>
    <lineage>
        <taxon>Bacteria</taxon>
        <taxon>Pseudomonadati</taxon>
        <taxon>Pseudomonadota</taxon>
        <taxon>Gammaproteobacteria</taxon>
        <taxon>Lysobacterales</taxon>
        <taxon>Lysobacteraceae</taxon>
        <taxon>Lysobacter</taxon>
    </lineage>
</organism>
<dbReference type="EMBL" id="JADLZT010000008">
    <property type="protein sequence ID" value="MBF6025345.1"/>
    <property type="molecule type" value="Genomic_DNA"/>
</dbReference>
<proteinExistence type="predicted"/>